<feature type="compositionally biased region" description="Basic and acidic residues" evidence="1">
    <location>
        <begin position="261"/>
        <end position="289"/>
    </location>
</feature>
<feature type="region of interest" description="Disordered" evidence="1">
    <location>
        <begin position="302"/>
        <end position="443"/>
    </location>
</feature>
<evidence type="ECO:0000313" key="3">
    <source>
        <dbReference type="Proteomes" id="UP001153620"/>
    </source>
</evidence>
<evidence type="ECO:0000313" key="2">
    <source>
        <dbReference type="EMBL" id="CAG9799830.1"/>
    </source>
</evidence>
<feature type="compositionally biased region" description="Acidic residues" evidence="1">
    <location>
        <begin position="93"/>
        <end position="104"/>
    </location>
</feature>
<feature type="compositionally biased region" description="Basic and acidic residues" evidence="1">
    <location>
        <begin position="235"/>
        <end position="252"/>
    </location>
</feature>
<proteinExistence type="predicted"/>
<feature type="compositionally biased region" description="Basic and acidic residues" evidence="1">
    <location>
        <begin position="471"/>
        <end position="484"/>
    </location>
</feature>
<reference evidence="2" key="2">
    <citation type="submission" date="2022-10" db="EMBL/GenBank/DDBJ databases">
        <authorList>
            <consortium name="ENA_rothamsted_submissions"/>
            <consortium name="culmorum"/>
            <person name="King R."/>
        </authorList>
    </citation>
    <scope>NUCLEOTIDE SEQUENCE</scope>
</reference>
<sequence length="686" mass="78908">MYEESESERYRKKLKDEYEEFALNQDVYKTLLDFSKSTYKMIIETALQAFHCGPEDLQMDELKELEVYLKRAKKNYHLLVTAEENATKIVISDEEDPEDPEPIPELEIPPPVETNWRMPREIPSVTNNMDVNNVQPYQQPAVNNNPYGYNPPWNPWMNYSPVYGMTSNIPRPPQFQLLQPSMPQFNLSTSTSPAFIYNQSSCPLPPISHYSHHNNPLIPSTSRQIAPEKPAAPSYREHRLMKKREEEAERKRIMQNRLLLKKQEEQKQERERNMQREQDQQKKDDKIEKVSSFFIRRQQVADYKKRECDQQASTSSKQSETEKSQKSEGIEKKKKSVTWADDISLNNNNGSSDVSADKASSSSKAQSEKAKNKTEKPKKPKKDPKFNAKKIEDAIKKALTPDMLLFPSTAQKPGPSTAKKPDSNTKKTDKNPKNKEDEGKIKKLKVIHAKPIFKLLKHSDGLIKRKSNSPVKDDQKAKRPKEDNNINETINSNCDIIKETEIEIKEEILSDDDNMDGKTDVSSNGDNETEPLQKMESDRALVKQEPGIDMDDTASTFENVDIKQEIMSEIDQENSSVHSEKLEVNDITESFVNICENPELLNTIAENFIDFSQFENLTEDAVNNNSQGSQMDSQDKCASWLEDINNQDEQFYLTKDEEAEPDDDIVPYYPVRNLGAPEIVPKEEEQ</sequence>
<dbReference type="Proteomes" id="UP001153620">
    <property type="component" value="Chromosome 1"/>
</dbReference>
<feature type="region of interest" description="Disordered" evidence="1">
    <location>
        <begin position="457"/>
        <end position="488"/>
    </location>
</feature>
<accession>A0A9N9RKE8</accession>
<dbReference type="AlphaFoldDB" id="A0A9N9RKE8"/>
<feature type="compositionally biased region" description="Low complexity" evidence="1">
    <location>
        <begin position="351"/>
        <end position="365"/>
    </location>
</feature>
<feature type="compositionally biased region" description="Basic and acidic residues" evidence="1">
    <location>
        <begin position="319"/>
        <end position="331"/>
    </location>
</feature>
<feature type="compositionally biased region" description="Polar residues" evidence="1">
    <location>
        <begin position="213"/>
        <end position="224"/>
    </location>
</feature>
<feature type="region of interest" description="Disordered" evidence="1">
    <location>
        <begin position="512"/>
        <end position="538"/>
    </location>
</feature>
<name>A0A9N9RKE8_9DIPT</name>
<feature type="compositionally biased region" description="Basic and acidic residues" evidence="1">
    <location>
        <begin position="366"/>
        <end position="396"/>
    </location>
</feature>
<reference evidence="2" key="1">
    <citation type="submission" date="2022-01" db="EMBL/GenBank/DDBJ databases">
        <authorList>
            <person name="King R."/>
        </authorList>
    </citation>
    <scope>NUCLEOTIDE SEQUENCE</scope>
</reference>
<feature type="region of interest" description="Disordered" evidence="1">
    <location>
        <begin position="655"/>
        <end position="686"/>
    </location>
</feature>
<keyword evidence="3" id="KW-1185">Reference proteome</keyword>
<feature type="region of interest" description="Disordered" evidence="1">
    <location>
        <begin position="93"/>
        <end position="116"/>
    </location>
</feature>
<feature type="compositionally biased region" description="Basic and acidic residues" evidence="1">
    <location>
        <begin position="419"/>
        <end position="441"/>
    </location>
</feature>
<evidence type="ECO:0000256" key="1">
    <source>
        <dbReference type="SAM" id="MobiDB-lite"/>
    </source>
</evidence>
<protein>
    <submittedName>
        <fullName evidence="2">Uncharacterized protein</fullName>
    </submittedName>
</protein>
<feature type="region of interest" description="Disordered" evidence="1">
    <location>
        <begin position="213"/>
        <end position="290"/>
    </location>
</feature>
<dbReference type="EMBL" id="OU895877">
    <property type="protein sequence ID" value="CAG9799830.1"/>
    <property type="molecule type" value="Genomic_DNA"/>
</dbReference>
<organism evidence="2 3">
    <name type="scientific">Chironomus riparius</name>
    <dbReference type="NCBI Taxonomy" id="315576"/>
    <lineage>
        <taxon>Eukaryota</taxon>
        <taxon>Metazoa</taxon>
        <taxon>Ecdysozoa</taxon>
        <taxon>Arthropoda</taxon>
        <taxon>Hexapoda</taxon>
        <taxon>Insecta</taxon>
        <taxon>Pterygota</taxon>
        <taxon>Neoptera</taxon>
        <taxon>Endopterygota</taxon>
        <taxon>Diptera</taxon>
        <taxon>Nematocera</taxon>
        <taxon>Chironomoidea</taxon>
        <taxon>Chironomidae</taxon>
        <taxon>Chironominae</taxon>
        <taxon>Chironomus</taxon>
    </lineage>
</organism>
<gene>
    <name evidence="2" type="ORF">CHIRRI_LOCUS2788</name>
</gene>